<dbReference type="EMBL" id="AP025592">
    <property type="protein sequence ID" value="BDG09873.1"/>
    <property type="molecule type" value="Genomic_DNA"/>
</dbReference>
<evidence type="ECO:0000259" key="1">
    <source>
        <dbReference type="Pfam" id="PF13482"/>
    </source>
</evidence>
<dbReference type="Pfam" id="PF13482">
    <property type="entry name" value="RNase_H_2"/>
    <property type="match status" value="1"/>
</dbReference>
<feature type="domain" description="YprB ribonuclease H-like" evidence="1">
    <location>
        <begin position="88"/>
        <end position="230"/>
    </location>
</feature>
<reference evidence="3" key="1">
    <citation type="journal article" date="2022" name="Int. J. Syst. Evol. Microbiol.">
        <title>Anaeromyxobacter oryzae sp. nov., Anaeromyxobacter diazotrophicus sp. nov. and Anaeromyxobacter paludicola sp. nov., isolated from paddy soils.</title>
        <authorList>
            <person name="Itoh H."/>
            <person name="Xu Z."/>
            <person name="Mise K."/>
            <person name="Masuda Y."/>
            <person name="Ushijima N."/>
            <person name="Hayakawa C."/>
            <person name="Shiratori Y."/>
            <person name="Senoo K."/>
        </authorList>
    </citation>
    <scope>NUCLEOTIDE SEQUENCE [LARGE SCALE GENOMIC DNA]</scope>
    <source>
        <strain evidence="3">Red630</strain>
    </source>
</reference>
<evidence type="ECO:0000313" key="3">
    <source>
        <dbReference type="Proteomes" id="UP001162734"/>
    </source>
</evidence>
<name>A0ABN6NC48_9BACT</name>
<dbReference type="InterPro" id="IPR038720">
    <property type="entry name" value="YprB_RNase_H-like_dom"/>
</dbReference>
<proteinExistence type="predicted"/>
<keyword evidence="3" id="KW-1185">Reference proteome</keyword>
<dbReference type="SUPFAM" id="SSF53098">
    <property type="entry name" value="Ribonuclease H-like"/>
    <property type="match status" value="1"/>
</dbReference>
<dbReference type="InterPro" id="IPR012337">
    <property type="entry name" value="RNaseH-like_sf"/>
</dbReference>
<organism evidence="2 3">
    <name type="scientific">Anaeromyxobacter paludicola</name>
    <dbReference type="NCBI Taxonomy" id="2918171"/>
    <lineage>
        <taxon>Bacteria</taxon>
        <taxon>Pseudomonadati</taxon>
        <taxon>Myxococcota</taxon>
        <taxon>Myxococcia</taxon>
        <taxon>Myxococcales</taxon>
        <taxon>Cystobacterineae</taxon>
        <taxon>Anaeromyxobacteraceae</taxon>
        <taxon>Anaeromyxobacter</taxon>
    </lineage>
</organism>
<gene>
    <name evidence="2" type="ORF">AMPC_29860</name>
</gene>
<evidence type="ECO:0000313" key="2">
    <source>
        <dbReference type="EMBL" id="BDG09873.1"/>
    </source>
</evidence>
<protein>
    <recommendedName>
        <fullName evidence="1">YprB ribonuclease H-like domain-containing protein</fullName>
    </recommendedName>
</protein>
<sequence length="267" mass="29919">MIRSTFQLAPGIGPYRERQLWDSGVTAWDRLPPGPEVVLSPRLDDRVRTAVDGAREALARGDAGALAAMVPQRERWRLFSRFAEDAGYLDIETDLEGRPTAVGILDRDGPRLFLRGRDLEGFQEATAGWKLLVTFNGLSFDVPMLRRAFPGWSPPPVHVDLCHLWRRLGHAGGLKLLEHEVGIGRPPHLDGVDGRDAVRLWAAWERGDRAALRLFAEYNLLDVVNLRTLMGMGYNRAVERLRMPGEPVPVSMPGDVRYDVTRLVMAL</sequence>
<dbReference type="RefSeq" id="WP_248342274.1">
    <property type="nucleotide sequence ID" value="NZ_AP025592.1"/>
</dbReference>
<dbReference type="PANTHER" id="PTHR38462:SF1">
    <property type="entry name" value="YPRB RIBONUCLEASE H-LIKE DOMAIN-CONTAINING PROTEIN"/>
    <property type="match status" value="1"/>
</dbReference>
<dbReference type="PANTHER" id="PTHR38462">
    <property type="entry name" value="EXONUCLEASE-LIKE PROTEIN"/>
    <property type="match status" value="1"/>
</dbReference>
<accession>A0ABN6NC48</accession>
<dbReference type="Proteomes" id="UP001162734">
    <property type="component" value="Chromosome"/>
</dbReference>